<dbReference type="InterPro" id="IPR027275">
    <property type="entry name" value="PRC-brl_dom"/>
</dbReference>
<reference evidence="2 3" key="1">
    <citation type="submission" date="2021-11" db="EMBL/GenBank/DDBJ databases">
        <title>Aliifidinibius sp. nov., a new bacterium isolated from saline soil.</title>
        <authorList>
            <person name="Galisteo C."/>
            <person name="De La Haba R."/>
            <person name="Sanchez-Porro C."/>
            <person name="Ventosa A."/>
        </authorList>
    </citation>
    <scope>NUCLEOTIDE SEQUENCE [LARGE SCALE GENOMIC DNA]</scope>
    <source>
        <strain evidence="2 3">KACC 190600</strain>
    </source>
</reference>
<dbReference type="PANTHER" id="PTHR36505:SF1">
    <property type="entry name" value="BLR1072 PROTEIN"/>
    <property type="match status" value="1"/>
</dbReference>
<feature type="domain" description="PRC-barrel" evidence="1">
    <location>
        <begin position="8"/>
        <end position="67"/>
    </location>
</feature>
<dbReference type="InterPro" id="IPR011033">
    <property type="entry name" value="PRC_barrel-like_sf"/>
</dbReference>
<accession>A0ABT3PXM9</accession>
<gene>
    <name evidence="2" type="ORF">LQ318_06730</name>
</gene>
<dbReference type="Proteomes" id="UP001207337">
    <property type="component" value="Unassembled WGS sequence"/>
</dbReference>
<dbReference type="EMBL" id="JAJNDC010000001">
    <property type="protein sequence ID" value="MCW9712593.1"/>
    <property type="molecule type" value="Genomic_DNA"/>
</dbReference>
<comment type="caution">
    <text evidence="2">The sequence shown here is derived from an EMBL/GenBank/DDBJ whole genome shotgun (WGS) entry which is preliminary data.</text>
</comment>
<organism evidence="2 3">
    <name type="scientific">Fodinibius salicampi</name>
    <dbReference type="NCBI Taxonomy" id="1920655"/>
    <lineage>
        <taxon>Bacteria</taxon>
        <taxon>Pseudomonadati</taxon>
        <taxon>Balneolota</taxon>
        <taxon>Balneolia</taxon>
        <taxon>Balneolales</taxon>
        <taxon>Balneolaceae</taxon>
        <taxon>Fodinibius</taxon>
    </lineage>
</organism>
<name>A0ABT3PXM9_9BACT</name>
<dbReference type="Gene3D" id="2.30.30.240">
    <property type="entry name" value="PRC-barrel domain"/>
    <property type="match status" value="1"/>
</dbReference>
<dbReference type="RefSeq" id="WP_265788672.1">
    <property type="nucleotide sequence ID" value="NZ_BAABRS010000001.1"/>
</dbReference>
<dbReference type="SUPFAM" id="SSF50346">
    <property type="entry name" value="PRC-barrel domain"/>
    <property type="match status" value="1"/>
</dbReference>
<dbReference type="PANTHER" id="PTHR36505">
    <property type="entry name" value="BLR1072 PROTEIN"/>
    <property type="match status" value="1"/>
</dbReference>
<dbReference type="Pfam" id="PF05239">
    <property type="entry name" value="PRC"/>
    <property type="match status" value="1"/>
</dbReference>
<evidence type="ECO:0000259" key="1">
    <source>
        <dbReference type="Pfam" id="PF05239"/>
    </source>
</evidence>
<keyword evidence="3" id="KW-1185">Reference proteome</keyword>
<sequence>MKTGTQLVTDIMGTKIKNPTGEEVGVIQNVMITPQDGAITYIVLCYANFIGKINRHFAIPRRCLEIKNPDTFSFYFEIDEEILLSAAGFIPTGTSHSTECVYELLQGTTDFIPKYFN</sequence>
<protein>
    <submittedName>
        <fullName evidence="2">PRC-barrel domain-containing protein</fullName>
    </submittedName>
</protein>
<proteinExistence type="predicted"/>
<evidence type="ECO:0000313" key="2">
    <source>
        <dbReference type="EMBL" id="MCW9712593.1"/>
    </source>
</evidence>
<evidence type="ECO:0000313" key="3">
    <source>
        <dbReference type="Proteomes" id="UP001207337"/>
    </source>
</evidence>